<name>N1PCU0_DOTSN</name>
<accession>N1PCU0</accession>
<evidence type="ECO:0000256" key="1">
    <source>
        <dbReference type="SAM" id="MobiDB-lite"/>
    </source>
</evidence>
<sequence length="426" mass="46699">MYSGKDHLSQEASSDSVWEPANPHRPSCQDVRRESPEVEKDVTIEGPAERTVAGQDQPSWKRRMSTREAKKKRHFDDIEGHSASSSLEDVSRQCSKAEKDPTSINRYKRARTSSPTAVTSAAPPVKRAQRPSAKPSALPLQSVSIAVEDATTTKRSKRAQSSAPGAVTSTAPPSRASPAPRQPKNPPWSWEEEELLQALRGDAERGTNSWEHVRVVMARTNTACRIHHHKIKTGAKSRAKRAKDLKPQRILTPELWKRFQDLRNGDAGLQSEVSAAQTTLAVTEAPTAPPSQQPLSEASNRTPTTSPPNNPSRLAPSETSNSTPATALPASSSRATRELHYGPPLLTNVGHFICRSCQHCRPNQRRSLSDTKACVYCENLRAGVEFQISDDMMCKVCRRSGTIANFCRLRQGGCNLTTCTDCQGNA</sequence>
<dbReference type="Proteomes" id="UP000016933">
    <property type="component" value="Unassembled WGS sequence"/>
</dbReference>
<dbReference type="AlphaFoldDB" id="N1PCU0"/>
<dbReference type="OMA" id="NTACRIH"/>
<protein>
    <recommendedName>
        <fullName evidence="4">Myb-like domain-containing protein</fullName>
    </recommendedName>
</protein>
<evidence type="ECO:0000313" key="3">
    <source>
        <dbReference type="Proteomes" id="UP000016933"/>
    </source>
</evidence>
<feature type="compositionally biased region" description="Basic and acidic residues" evidence="1">
    <location>
        <begin position="30"/>
        <end position="43"/>
    </location>
</feature>
<feature type="compositionally biased region" description="Low complexity" evidence="1">
    <location>
        <begin position="168"/>
        <end position="179"/>
    </location>
</feature>
<feature type="region of interest" description="Disordered" evidence="1">
    <location>
        <begin position="284"/>
        <end position="336"/>
    </location>
</feature>
<dbReference type="EMBL" id="KB446544">
    <property type="protein sequence ID" value="EME39869.1"/>
    <property type="molecule type" value="Genomic_DNA"/>
</dbReference>
<feature type="region of interest" description="Disordered" evidence="1">
    <location>
        <begin position="1"/>
        <end position="188"/>
    </location>
</feature>
<keyword evidence="3" id="KW-1185">Reference proteome</keyword>
<feature type="compositionally biased region" description="Basic residues" evidence="1">
    <location>
        <begin position="60"/>
        <end position="73"/>
    </location>
</feature>
<evidence type="ECO:0008006" key="4">
    <source>
        <dbReference type="Google" id="ProtNLM"/>
    </source>
</evidence>
<feature type="compositionally biased region" description="Basic and acidic residues" evidence="1">
    <location>
        <begin position="89"/>
        <end position="101"/>
    </location>
</feature>
<dbReference type="InterPro" id="IPR001005">
    <property type="entry name" value="SANT/Myb"/>
</dbReference>
<organism evidence="2 3">
    <name type="scientific">Dothistroma septosporum (strain NZE10 / CBS 128990)</name>
    <name type="common">Red band needle blight fungus</name>
    <name type="synonym">Mycosphaerella pini</name>
    <dbReference type="NCBI Taxonomy" id="675120"/>
    <lineage>
        <taxon>Eukaryota</taxon>
        <taxon>Fungi</taxon>
        <taxon>Dikarya</taxon>
        <taxon>Ascomycota</taxon>
        <taxon>Pezizomycotina</taxon>
        <taxon>Dothideomycetes</taxon>
        <taxon>Dothideomycetidae</taxon>
        <taxon>Mycosphaerellales</taxon>
        <taxon>Mycosphaerellaceae</taxon>
        <taxon>Dothistroma</taxon>
    </lineage>
</organism>
<reference evidence="2 3" key="2">
    <citation type="journal article" date="2012" name="PLoS Pathog.">
        <title>Diverse lifestyles and strategies of plant pathogenesis encoded in the genomes of eighteen Dothideomycetes fungi.</title>
        <authorList>
            <person name="Ohm R.A."/>
            <person name="Feau N."/>
            <person name="Henrissat B."/>
            <person name="Schoch C.L."/>
            <person name="Horwitz B.A."/>
            <person name="Barry K.W."/>
            <person name="Condon B.J."/>
            <person name="Copeland A.C."/>
            <person name="Dhillon B."/>
            <person name="Glaser F."/>
            <person name="Hesse C.N."/>
            <person name="Kosti I."/>
            <person name="LaButti K."/>
            <person name="Lindquist E.A."/>
            <person name="Lucas S."/>
            <person name="Salamov A.A."/>
            <person name="Bradshaw R.E."/>
            <person name="Ciuffetti L."/>
            <person name="Hamelin R.C."/>
            <person name="Kema G.H.J."/>
            <person name="Lawrence C."/>
            <person name="Scott J.A."/>
            <person name="Spatafora J.W."/>
            <person name="Turgeon B.G."/>
            <person name="de Wit P.J.G.M."/>
            <person name="Zhong S."/>
            <person name="Goodwin S.B."/>
            <person name="Grigoriev I.V."/>
        </authorList>
    </citation>
    <scope>NUCLEOTIDE SEQUENCE [LARGE SCALE GENOMIC DNA]</scope>
    <source>
        <strain evidence="3">NZE10 / CBS 128990</strain>
    </source>
</reference>
<evidence type="ECO:0000313" key="2">
    <source>
        <dbReference type="EMBL" id="EME39869.1"/>
    </source>
</evidence>
<dbReference type="CDD" id="cd00167">
    <property type="entry name" value="SANT"/>
    <property type="match status" value="1"/>
</dbReference>
<dbReference type="HOGENOM" id="CLU_644090_0_0_1"/>
<reference evidence="3" key="1">
    <citation type="journal article" date="2012" name="PLoS Genet.">
        <title>The genomes of the fungal plant pathogens Cladosporium fulvum and Dothistroma septosporum reveal adaptation to different hosts and lifestyles but also signatures of common ancestry.</title>
        <authorList>
            <person name="de Wit P.J.G.M."/>
            <person name="van der Burgt A."/>
            <person name="Oekmen B."/>
            <person name="Stergiopoulos I."/>
            <person name="Abd-Elsalam K.A."/>
            <person name="Aerts A.L."/>
            <person name="Bahkali A.H."/>
            <person name="Beenen H.G."/>
            <person name="Chettri P."/>
            <person name="Cox M.P."/>
            <person name="Datema E."/>
            <person name="de Vries R.P."/>
            <person name="Dhillon B."/>
            <person name="Ganley A.R."/>
            <person name="Griffiths S.A."/>
            <person name="Guo Y."/>
            <person name="Hamelin R.C."/>
            <person name="Henrissat B."/>
            <person name="Kabir M.S."/>
            <person name="Jashni M.K."/>
            <person name="Kema G."/>
            <person name="Klaubauf S."/>
            <person name="Lapidus A."/>
            <person name="Levasseur A."/>
            <person name="Lindquist E."/>
            <person name="Mehrabi R."/>
            <person name="Ohm R.A."/>
            <person name="Owen T.J."/>
            <person name="Salamov A."/>
            <person name="Schwelm A."/>
            <person name="Schijlen E."/>
            <person name="Sun H."/>
            <person name="van den Burg H.A."/>
            <person name="van Ham R.C.H.J."/>
            <person name="Zhang S."/>
            <person name="Goodwin S.B."/>
            <person name="Grigoriev I.V."/>
            <person name="Collemare J."/>
            <person name="Bradshaw R.E."/>
        </authorList>
    </citation>
    <scope>NUCLEOTIDE SEQUENCE [LARGE SCALE GENOMIC DNA]</scope>
    <source>
        <strain evidence="3">NZE10 / CBS 128990</strain>
    </source>
</reference>
<proteinExistence type="predicted"/>
<feature type="compositionally biased region" description="Low complexity" evidence="1">
    <location>
        <begin position="319"/>
        <end position="334"/>
    </location>
</feature>
<gene>
    <name evidence="2" type="ORF">DOTSEDRAFT_37917</name>
</gene>